<name>A0A5J4T133_9EUKA</name>
<comment type="caution">
    <text evidence="1">The sequence shown here is derived from an EMBL/GenBank/DDBJ whole genome shotgun (WGS) entry which is preliminary data.</text>
</comment>
<evidence type="ECO:0000313" key="2">
    <source>
        <dbReference type="Proteomes" id="UP000324800"/>
    </source>
</evidence>
<sequence length="89" mass="9930">MNNEVVDECDGTLVRFGNASQDSVISYYQQAFGVSNYCNIDGFVSDYDEDQDTLSITFIPSANYSSSRGFIQQGMFPPALHTFFRTNCA</sequence>
<protein>
    <submittedName>
        <fullName evidence="1">Uncharacterized protein</fullName>
    </submittedName>
</protein>
<accession>A0A5J4T133</accession>
<evidence type="ECO:0000313" key="1">
    <source>
        <dbReference type="EMBL" id="KAA6351200.1"/>
    </source>
</evidence>
<dbReference type="EMBL" id="SNRW01039652">
    <property type="protein sequence ID" value="KAA6351200.1"/>
    <property type="molecule type" value="Genomic_DNA"/>
</dbReference>
<dbReference type="Proteomes" id="UP000324800">
    <property type="component" value="Unassembled WGS sequence"/>
</dbReference>
<gene>
    <name evidence="1" type="ORF">EZS28_051852</name>
</gene>
<proteinExistence type="predicted"/>
<dbReference type="AlphaFoldDB" id="A0A5J4T133"/>
<reference evidence="1 2" key="1">
    <citation type="submission" date="2019-03" db="EMBL/GenBank/DDBJ databases">
        <title>Single cell metagenomics reveals metabolic interactions within the superorganism composed of flagellate Streblomastix strix and complex community of Bacteroidetes bacteria on its surface.</title>
        <authorList>
            <person name="Treitli S.C."/>
            <person name="Kolisko M."/>
            <person name="Husnik F."/>
            <person name="Keeling P."/>
            <person name="Hampl V."/>
        </authorList>
    </citation>
    <scope>NUCLEOTIDE SEQUENCE [LARGE SCALE GENOMIC DNA]</scope>
    <source>
        <strain evidence="1">ST1C</strain>
    </source>
</reference>
<organism evidence="1 2">
    <name type="scientific">Streblomastix strix</name>
    <dbReference type="NCBI Taxonomy" id="222440"/>
    <lineage>
        <taxon>Eukaryota</taxon>
        <taxon>Metamonada</taxon>
        <taxon>Preaxostyla</taxon>
        <taxon>Oxymonadida</taxon>
        <taxon>Streblomastigidae</taxon>
        <taxon>Streblomastix</taxon>
    </lineage>
</organism>